<feature type="compositionally biased region" description="Basic and acidic residues" evidence="1">
    <location>
        <begin position="858"/>
        <end position="868"/>
    </location>
</feature>
<feature type="region of interest" description="Disordered" evidence="1">
    <location>
        <begin position="1584"/>
        <end position="1607"/>
    </location>
</feature>
<feature type="compositionally biased region" description="Polar residues" evidence="1">
    <location>
        <begin position="90"/>
        <end position="108"/>
    </location>
</feature>
<feature type="region of interest" description="Disordered" evidence="1">
    <location>
        <begin position="1180"/>
        <end position="1203"/>
    </location>
</feature>
<reference evidence="2" key="1">
    <citation type="journal article" date="2020" name="G3 (Bethesda)">
        <title>High-Quality Assemblies for Three Invasive Social Wasps from the &lt;i&gt;Vespula&lt;/i&gt; Genus.</title>
        <authorList>
            <person name="Harrop T.W.R."/>
            <person name="Guhlin J."/>
            <person name="McLaughlin G.M."/>
            <person name="Permina E."/>
            <person name="Stockwell P."/>
            <person name="Gilligan J."/>
            <person name="Le Lec M.F."/>
            <person name="Gruber M.A.M."/>
            <person name="Quinn O."/>
            <person name="Lovegrove M."/>
            <person name="Duncan E.J."/>
            <person name="Remnant E.J."/>
            <person name="Van Eeckhoven J."/>
            <person name="Graham B."/>
            <person name="Knapp R.A."/>
            <person name="Langford K.W."/>
            <person name="Kronenberg Z."/>
            <person name="Press M.O."/>
            <person name="Eacker S.M."/>
            <person name="Wilson-Rankin E.E."/>
            <person name="Purcell J."/>
            <person name="Lester P.J."/>
            <person name="Dearden P.K."/>
        </authorList>
    </citation>
    <scope>NUCLEOTIDE SEQUENCE</scope>
    <source>
        <strain evidence="2">Volc-1</strain>
    </source>
</reference>
<feature type="compositionally biased region" description="Basic and acidic residues" evidence="1">
    <location>
        <begin position="53"/>
        <end position="75"/>
    </location>
</feature>
<feature type="region of interest" description="Disordered" evidence="1">
    <location>
        <begin position="981"/>
        <end position="1040"/>
    </location>
</feature>
<evidence type="ECO:0000313" key="2">
    <source>
        <dbReference type="EMBL" id="KAF7433964.1"/>
    </source>
</evidence>
<feature type="region of interest" description="Disordered" evidence="1">
    <location>
        <begin position="858"/>
        <end position="912"/>
    </location>
</feature>
<comment type="caution">
    <text evidence="2">The sequence shown here is derived from an EMBL/GenBank/DDBJ whole genome shotgun (WGS) entry which is preliminary data.</text>
</comment>
<feature type="compositionally biased region" description="Basic and acidic residues" evidence="1">
    <location>
        <begin position="1589"/>
        <end position="1599"/>
    </location>
</feature>
<accession>A0A834PAF1</accession>
<feature type="compositionally biased region" description="Basic and acidic residues" evidence="1">
    <location>
        <begin position="1351"/>
        <end position="1361"/>
    </location>
</feature>
<feature type="compositionally biased region" description="Basic and acidic residues" evidence="1">
    <location>
        <begin position="613"/>
        <end position="631"/>
    </location>
</feature>
<dbReference type="Proteomes" id="UP000600918">
    <property type="component" value="Unassembled WGS sequence"/>
</dbReference>
<feature type="region of interest" description="Disordered" evidence="1">
    <location>
        <begin position="613"/>
        <end position="652"/>
    </location>
</feature>
<feature type="region of interest" description="Disordered" evidence="1">
    <location>
        <begin position="1317"/>
        <end position="1361"/>
    </location>
</feature>
<feature type="compositionally biased region" description="Basic and acidic residues" evidence="1">
    <location>
        <begin position="248"/>
        <end position="285"/>
    </location>
</feature>
<sequence length="1607" mass="188509">MIYNLDKKESTDSDASLEKLKQTVLELKENLTRRDDNSERSKAIQKAILNNNEYDKLTEVDSSKKKNKDERKKDIPPFSPSKSQKHTERSNAPANENENTKSAWWNESESPEEAVDLEKSIGNLENQGRSVTHLRNKRINEKNDFLNEKEANVYERRKRNEGSYNKGQLSFKEDSYNEKTNQDSNDYWRTNNYKELTNRGLFWIKENESNNRSLLNNEWKCFIGKNHRRLLQSYDESLEEDLVSNEGSTRDEISKVGKSCREKNDERKLGNEKSAINRDEEQRDNIDEDSKENFEGNVNEENDERDNLKAGRYVRTLERAKNPYDARVNMMIKQRIAQKHREDEKNHVRRKRYPLGIIEYYDYDEEINERSRESQAIDDNEQKNDDKKESLFGSSLGLDDNLRESQNDTLMKKKNEQAEEQEKEKKRKEQMKNKEPKQQFLLEQVPAKNENPSKFLRSKVALEDEREEDNSSQMNREKSFLKEAAASGEFRNEKSSGRGCRTKWSNKRKKQDEYNRVMEEPNQEFVSVERVVPKESLEYIFQGPETLQREIVDVVFGDVQPIEFPERKKKLDSFGKTSRLGSRLAMKKLDEKEYDDIDNVLYEELKKLYDWEDNENKNGPRLKGDQRMHQESDDDLENKTNDSNNNTSASNYMALKKTDDLFKGGVEQGDIFEERTSNGTKNHQSNPNYSNIGNIEWKVIPVVETINDSRSKSSGVLRSGLSKRKTAPETDSGSPYENGKYHDSMNELEENVPSIDGDKRSLLESKDMHESFVEPMDRIDDFDDDIKVRLGRGLKTINDDSIKNDTSNDTSTNVPSINNENLTTTMNIVKMSTNYEINTINSSYYPREINDNSNETIKKNEKKSRSSNESHSTVNSVKIESSSRPRLEPLANRNASRVKREGNSYSLNYDEGNPYDTYYSHSNDITKDLYTIDPYKYKENDNTHLKYSDLNDLYKSNEDDSNGREIRVSWRFEKEEETFETSSLCEFSGNRMEEGTTASEEEEKYGREEEEGSGKDRDEKESVNDQNTMREKETEDEDTRRKKLAMLLTADNMEDESQMDLALHGELAGKIVENIFEQVQKNEALKVALGPGLYRKNKPEDSTENDKTYQGFDDGEIKHTEKTMKKVMELLGRLVLDEVQKKTCSALPPDMRQFLEWMLEVNGKKESEEQTPLLPLVQDKETTEHPSDDKILFPKTSDQEPDKDVNELHKKVRILQNLINQYNALSAKEKIQVQTVHNYLVRQLNLLLHYIEMKEKSEKNKTGPKTVPSRRNAEFILRYDNASPNVEFDRNLTSSKDANVSDFWKFDNVTYASDVERKKRRPIRSSNYSVNKKRRKKRKKRKRKRRRRNERRYDKKETPEYRKLARHAAMIRQKRGDNLEDEWDQFDFKYEQPEIYKSMSILNDQNGKIRDGRSTDLKKKREIRKRDNVTIANLYNDNFDDLPVKGKNLAEDEMILLNKRESWKKQNERQLEEVAFGKDMRNKLREEEQFERLTGIKGKKIVNDEKPREKRENNKIEKIEEGKKTFIRSTLNNVTININTTVVSYYELTTVHSSPNFVNDKTISLKKPNDTSENEEKLKMMERGINVYADDKNETSRTTEKKKKKKN</sequence>
<keyword evidence="3" id="KW-1185">Reference proteome</keyword>
<gene>
    <name evidence="2" type="ORF">H0235_002155</name>
</gene>
<feature type="region of interest" description="Disordered" evidence="1">
    <location>
        <begin position="28"/>
        <end position="116"/>
    </location>
</feature>
<feature type="compositionally biased region" description="Low complexity" evidence="1">
    <location>
        <begin position="641"/>
        <end position="651"/>
    </location>
</feature>
<protein>
    <submittedName>
        <fullName evidence="2">Uncharacterized protein</fullName>
    </submittedName>
</protein>
<feature type="compositionally biased region" description="Basic and acidic residues" evidence="1">
    <location>
        <begin position="400"/>
        <end position="424"/>
    </location>
</feature>
<feature type="region of interest" description="Disordered" evidence="1">
    <location>
        <begin position="371"/>
        <end position="507"/>
    </location>
</feature>
<evidence type="ECO:0000313" key="3">
    <source>
        <dbReference type="Proteomes" id="UP000600918"/>
    </source>
</evidence>
<feature type="region of interest" description="Disordered" evidence="1">
    <location>
        <begin position="710"/>
        <end position="743"/>
    </location>
</feature>
<feature type="compositionally biased region" description="Basic residues" evidence="1">
    <location>
        <begin position="1331"/>
        <end position="1350"/>
    </location>
</feature>
<name>A0A834PAF1_VESPE</name>
<feature type="compositionally biased region" description="Basic and acidic residues" evidence="1">
    <location>
        <begin position="1004"/>
        <end position="1033"/>
    </location>
</feature>
<organism evidence="2 3">
    <name type="scientific">Vespula pensylvanica</name>
    <name type="common">Western yellow jacket</name>
    <name type="synonym">Wasp</name>
    <dbReference type="NCBI Taxonomy" id="30213"/>
    <lineage>
        <taxon>Eukaryota</taxon>
        <taxon>Metazoa</taxon>
        <taxon>Ecdysozoa</taxon>
        <taxon>Arthropoda</taxon>
        <taxon>Hexapoda</taxon>
        <taxon>Insecta</taxon>
        <taxon>Pterygota</taxon>
        <taxon>Neoptera</taxon>
        <taxon>Endopterygota</taxon>
        <taxon>Hymenoptera</taxon>
        <taxon>Apocrita</taxon>
        <taxon>Aculeata</taxon>
        <taxon>Vespoidea</taxon>
        <taxon>Vespidae</taxon>
        <taxon>Vespinae</taxon>
        <taxon>Vespula</taxon>
    </lineage>
</organism>
<feature type="region of interest" description="Disordered" evidence="1">
    <location>
        <begin position="241"/>
        <end position="307"/>
    </location>
</feature>
<feature type="compositionally biased region" description="Basic and acidic residues" evidence="1">
    <location>
        <begin position="371"/>
        <end position="390"/>
    </location>
</feature>
<evidence type="ECO:0000256" key="1">
    <source>
        <dbReference type="SAM" id="MobiDB-lite"/>
    </source>
</evidence>
<dbReference type="EMBL" id="JACSDY010000002">
    <property type="protein sequence ID" value="KAF7433964.1"/>
    <property type="molecule type" value="Genomic_DNA"/>
</dbReference>
<proteinExistence type="predicted"/>
<feature type="compositionally biased region" description="Basic and acidic residues" evidence="1">
    <location>
        <begin position="28"/>
        <end position="42"/>
    </location>
</feature>
<feature type="compositionally biased region" description="Polar residues" evidence="1">
    <location>
        <begin position="871"/>
        <end position="880"/>
    </location>
</feature>